<evidence type="ECO:0000313" key="3">
    <source>
        <dbReference type="EMBL" id="CAE4612610.1"/>
    </source>
</evidence>
<organism evidence="2">
    <name type="scientific">Ditylum brightwellii</name>
    <dbReference type="NCBI Taxonomy" id="49249"/>
    <lineage>
        <taxon>Eukaryota</taxon>
        <taxon>Sar</taxon>
        <taxon>Stramenopiles</taxon>
        <taxon>Ochrophyta</taxon>
        <taxon>Bacillariophyta</taxon>
        <taxon>Mediophyceae</taxon>
        <taxon>Lithodesmiophycidae</taxon>
        <taxon>Lithodesmiales</taxon>
        <taxon>Lithodesmiaceae</taxon>
        <taxon>Ditylum</taxon>
    </lineage>
</organism>
<dbReference type="EMBL" id="HBNS01022396">
    <property type="protein sequence ID" value="CAE4612610.1"/>
    <property type="molecule type" value="Transcribed_RNA"/>
</dbReference>
<accession>A0A6V2G9W9</accession>
<dbReference type="GO" id="GO:0009507">
    <property type="term" value="C:chloroplast"/>
    <property type="evidence" value="ECO:0007669"/>
    <property type="project" value="UniProtKB-SubCell"/>
</dbReference>
<reference evidence="2" key="1">
    <citation type="submission" date="2021-01" db="EMBL/GenBank/DDBJ databases">
        <authorList>
            <person name="Corre E."/>
            <person name="Pelletier E."/>
            <person name="Niang G."/>
            <person name="Scheremetjew M."/>
            <person name="Finn R."/>
            <person name="Kale V."/>
            <person name="Holt S."/>
            <person name="Cochrane G."/>
            <person name="Meng A."/>
            <person name="Brown T."/>
            <person name="Cohen L."/>
        </authorList>
    </citation>
    <scope>NUCLEOTIDE SEQUENCE</scope>
    <source>
        <strain evidence="2">GSO104</strain>
    </source>
</reference>
<dbReference type="EMBL" id="HBNS01022395">
    <property type="protein sequence ID" value="CAE4612608.1"/>
    <property type="molecule type" value="Transcribed_RNA"/>
</dbReference>
<protein>
    <recommendedName>
        <fullName evidence="4">Alanyl-tRNA synthetase class IIc N-terminal domain-containing protein</fullName>
    </recommendedName>
</protein>
<dbReference type="InterPro" id="IPR051335">
    <property type="entry name" value="Alanyl-tRNA_Editing_Enzymes"/>
</dbReference>
<evidence type="ECO:0000256" key="1">
    <source>
        <dbReference type="ARBA" id="ARBA00004229"/>
    </source>
</evidence>
<name>A0A6V2G9W9_9STRA</name>
<dbReference type="AlphaFoldDB" id="A0A6V2G9W9"/>
<sequence>MSSEPSSSSTALPPTKLIHLTYEGNFQLECTAKVVSSRLIDEVENDKNDGNRKVEIILDTTAMHPQGGGQPTDIGTISITGDDCKDYVINVERVDIDRSSGIVTHKGTLSCLSDVKEEEKQAVDHDSTNLLPFGAGSEVKVTVDPENRRIVSECHTAGHVLDAAMARCGRIMPPTKVSDCVFIF</sequence>
<dbReference type="PANTHER" id="PTHR43462:SF2">
    <property type="entry name" value="THREONYL AND ALANYL TRNA SYNTHETASE SECOND ADDITIONAL DOMAIN-CONTAINING PROTEIN"/>
    <property type="match status" value="1"/>
</dbReference>
<gene>
    <name evidence="2" type="ORF">DBRI00130_LOCUS17703</name>
    <name evidence="3" type="ORF">DBRI00130_LOCUS17704</name>
</gene>
<dbReference type="Gene3D" id="2.40.30.130">
    <property type="match status" value="1"/>
</dbReference>
<proteinExistence type="predicted"/>
<dbReference type="SUPFAM" id="SSF50447">
    <property type="entry name" value="Translation proteins"/>
    <property type="match status" value="1"/>
</dbReference>
<evidence type="ECO:0000313" key="2">
    <source>
        <dbReference type="EMBL" id="CAE4612608.1"/>
    </source>
</evidence>
<dbReference type="InterPro" id="IPR009000">
    <property type="entry name" value="Transl_B-barrel_sf"/>
</dbReference>
<evidence type="ECO:0008006" key="4">
    <source>
        <dbReference type="Google" id="ProtNLM"/>
    </source>
</evidence>
<comment type="subcellular location">
    <subcellularLocation>
        <location evidence="1">Plastid</location>
        <location evidence="1">Chloroplast</location>
    </subcellularLocation>
</comment>
<dbReference type="PANTHER" id="PTHR43462">
    <property type="entry name" value="ALANYL-TRNA EDITING PROTEIN"/>
    <property type="match status" value="1"/>
</dbReference>